<sequence>MATNEKCLPNLVYIPIELCRKVLASVDFASLQSLRKSCRSLRLHIDEETTEANLYDVTITADPKSIFVDLSGKDVNGKLIMKKIEYKKHPDGCFVICGSKKKFAEFEDYAAVAVKDLISVLKHHNGEINHFHVEFPFSDSKCERSLQTFEEFLSVMKEHLENRAAKLKVKRFHMEVTKLSQLLNIYQFLDASVLERTSICRWSGKSKLAMHHKYGRDVSMYPKEEALSIKELLCLEQWKSCKNIFIDDHIVTAKLHNFLHVTTGSILLKVVSLKTLEIIKKASSKLRKNADISSALI</sequence>
<dbReference type="PANTHER" id="PTHR23014">
    <property type="entry name" value="F-BOX A PROTEIN"/>
    <property type="match status" value="1"/>
</dbReference>
<dbReference type="Proteomes" id="UP000008068">
    <property type="component" value="Unassembled WGS sequence"/>
</dbReference>
<dbReference type="EMBL" id="GL379837">
    <property type="protein sequence ID" value="EGT52483.1"/>
    <property type="molecule type" value="Genomic_DNA"/>
</dbReference>
<evidence type="ECO:0000313" key="3">
    <source>
        <dbReference type="Proteomes" id="UP000008068"/>
    </source>
</evidence>
<reference evidence="3" key="1">
    <citation type="submission" date="2011-07" db="EMBL/GenBank/DDBJ databases">
        <authorList>
            <consortium name="Caenorhabditis brenneri Sequencing and Analysis Consortium"/>
            <person name="Wilson R.K."/>
        </authorList>
    </citation>
    <scope>NUCLEOTIDE SEQUENCE [LARGE SCALE GENOMIC DNA]</scope>
    <source>
        <strain evidence="3">PB2801</strain>
    </source>
</reference>
<name>G0N4H0_CAEBE</name>
<gene>
    <name evidence="2" type="ORF">CAEBREN_09791</name>
</gene>
<keyword evidence="3" id="KW-1185">Reference proteome</keyword>
<dbReference type="InParanoid" id="G0N4H0"/>
<proteinExistence type="predicted"/>
<organism evidence="3">
    <name type="scientific">Caenorhabditis brenneri</name>
    <name type="common">Nematode worm</name>
    <dbReference type="NCBI Taxonomy" id="135651"/>
    <lineage>
        <taxon>Eukaryota</taxon>
        <taxon>Metazoa</taxon>
        <taxon>Ecdysozoa</taxon>
        <taxon>Nematoda</taxon>
        <taxon>Chromadorea</taxon>
        <taxon>Rhabditida</taxon>
        <taxon>Rhabditina</taxon>
        <taxon>Rhabditomorpha</taxon>
        <taxon>Rhabditoidea</taxon>
        <taxon>Rhabditidae</taxon>
        <taxon>Peloderinae</taxon>
        <taxon>Caenorhabditis</taxon>
    </lineage>
</organism>
<dbReference type="HOGENOM" id="CLU_030831_0_3_1"/>
<dbReference type="PANTHER" id="PTHR23014:SF1">
    <property type="entry name" value="DUF38 DOMAIN-CONTAINING PROTEIN-RELATED"/>
    <property type="match status" value="1"/>
</dbReference>
<evidence type="ECO:0000259" key="1">
    <source>
        <dbReference type="Pfam" id="PF01827"/>
    </source>
</evidence>
<evidence type="ECO:0000313" key="2">
    <source>
        <dbReference type="EMBL" id="EGT52483.1"/>
    </source>
</evidence>
<accession>G0N4H0</accession>
<dbReference type="Pfam" id="PF01827">
    <property type="entry name" value="FTH"/>
    <property type="match status" value="1"/>
</dbReference>
<feature type="domain" description="DUF38" evidence="1">
    <location>
        <begin position="151"/>
        <end position="282"/>
    </location>
</feature>
<dbReference type="InterPro" id="IPR002900">
    <property type="entry name" value="DUF38/FTH_CAE_spp"/>
</dbReference>
<protein>
    <recommendedName>
        <fullName evidence="1">DUF38 domain-containing protein</fullName>
    </recommendedName>
</protein>
<dbReference type="AlphaFoldDB" id="G0N4H0"/>